<dbReference type="AlphaFoldDB" id="U5DAZ5"/>
<name>U5DAZ5_9CHRO</name>
<comment type="caution">
    <text evidence="2">The sequence shown here is derived from an EMBL/GenBank/DDBJ whole genome shotgun (WGS) entry which is preliminary data.</text>
</comment>
<dbReference type="NCBIfam" id="NF041216">
    <property type="entry name" value="CU044_2847_fam"/>
    <property type="match status" value="1"/>
</dbReference>
<dbReference type="RefSeq" id="WP_022606272.1">
    <property type="nucleotide sequence ID" value="NZ_ASSJ01000041.1"/>
</dbReference>
<gene>
    <name evidence="2" type="ORF">KR51_00015630</name>
</gene>
<evidence type="ECO:0000259" key="1">
    <source>
        <dbReference type="Pfam" id="PF19493"/>
    </source>
</evidence>
<proteinExistence type="predicted"/>
<evidence type="ECO:0000313" key="2">
    <source>
        <dbReference type="EMBL" id="ERN41718.1"/>
    </source>
</evidence>
<dbReference type="InterPro" id="IPR045794">
    <property type="entry name" value="Trypco1"/>
</dbReference>
<accession>U5DAZ5</accession>
<dbReference type="InParanoid" id="U5DAZ5"/>
<evidence type="ECO:0000313" key="3">
    <source>
        <dbReference type="Proteomes" id="UP000016960"/>
    </source>
</evidence>
<dbReference type="EMBL" id="ASSJ01000041">
    <property type="protein sequence ID" value="ERN41718.1"/>
    <property type="molecule type" value="Genomic_DNA"/>
</dbReference>
<keyword evidence="3" id="KW-1185">Reference proteome</keyword>
<dbReference type="OrthoDB" id="487187at2"/>
<dbReference type="Pfam" id="PF19493">
    <property type="entry name" value="Trypco1"/>
    <property type="match status" value="1"/>
</dbReference>
<dbReference type="PATRIC" id="fig|582515.4.peg.1765"/>
<protein>
    <recommendedName>
        <fullName evidence="1">Trypsin-co-occurring domain-containing protein</fullName>
    </recommendedName>
</protein>
<feature type="domain" description="Trypsin-co-occurring" evidence="1">
    <location>
        <begin position="10"/>
        <end position="111"/>
    </location>
</feature>
<organism evidence="2 3">
    <name type="scientific">Rubidibacter lacunae KORDI 51-2</name>
    <dbReference type="NCBI Taxonomy" id="582515"/>
    <lineage>
        <taxon>Bacteria</taxon>
        <taxon>Bacillati</taxon>
        <taxon>Cyanobacteriota</taxon>
        <taxon>Cyanophyceae</taxon>
        <taxon>Oscillatoriophycideae</taxon>
        <taxon>Chroococcales</taxon>
        <taxon>Aphanothecaceae</taxon>
        <taxon>Rubidibacter</taxon>
    </lineage>
</organism>
<reference evidence="2 3" key="1">
    <citation type="submission" date="2013-05" db="EMBL/GenBank/DDBJ databases">
        <title>Draft genome sequence of Rubidibacter lacunae KORDI 51-2.</title>
        <authorList>
            <person name="Choi D.H."/>
            <person name="Noh J.H."/>
            <person name="Kwon K.-K."/>
            <person name="Lee J.-H."/>
            <person name="Ryu J.-Y."/>
        </authorList>
    </citation>
    <scope>NUCLEOTIDE SEQUENCE [LARGE SCALE GENOMIC DNA]</scope>
    <source>
        <strain evidence="2 3">KORDI 51-2</strain>
    </source>
</reference>
<dbReference type="Proteomes" id="UP000016960">
    <property type="component" value="Unassembled WGS sequence"/>
</dbReference>
<sequence>MKSSTKSIPVQLTNGIKVYIQATADDADEESMQVGDEVESDVALKFPTVEGIAEAIEGVAQTVKVGLDKVSPTKARVEFSLEFGFESGQLTALIVQGSQKANLKIALEWEKGKK</sequence>